<evidence type="ECO:0000313" key="6">
    <source>
        <dbReference type="Proteomes" id="UP000282311"/>
    </source>
</evidence>
<dbReference type="GO" id="GO:0006355">
    <property type="term" value="P:regulation of DNA-templated transcription"/>
    <property type="evidence" value="ECO:0007669"/>
    <property type="project" value="UniProtKB-ARBA"/>
</dbReference>
<dbReference type="EMBL" id="RBAH01000045">
    <property type="protein sequence ID" value="RKN64066.1"/>
    <property type="molecule type" value="Genomic_DNA"/>
</dbReference>
<evidence type="ECO:0000256" key="2">
    <source>
        <dbReference type="PROSITE-ProRule" id="PRU00335"/>
    </source>
</evidence>
<dbReference type="OrthoDB" id="9780824at2"/>
<dbReference type="Gene3D" id="1.10.357.10">
    <property type="entry name" value="Tetracycline Repressor, domain 2"/>
    <property type="match status" value="1"/>
</dbReference>
<dbReference type="SUPFAM" id="SSF46689">
    <property type="entry name" value="Homeodomain-like"/>
    <property type="match status" value="1"/>
</dbReference>
<dbReference type="InterPro" id="IPR009057">
    <property type="entry name" value="Homeodomain-like_sf"/>
</dbReference>
<accession>A0A3B0AVT9</accession>
<dbReference type="PROSITE" id="PS50977">
    <property type="entry name" value="HTH_TETR_2"/>
    <property type="match status" value="1"/>
</dbReference>
<sequence length="92" mass="9709">MGQTYCKARTEERIVETAIRLFAEKGYSNTSTAEIAKAADVSEASLFKQYGTKDKLLLALIVPHGTATAENGGKIKSPAPGSRIGIPETAPA</sequence>
<dbReference type="InterPro" id="IPR001647">
    <property type="entry name" value="HTH_TetR"/>
</dbReference>
<dbReference type="PANTHER" id="PTHR30055">
    <property type="entry name" value="HTH-TYPE TRANSCRIPTIONAL REGULATOR RUTR"/>
    <property type="match status" value="1"/>
</dbReference>
<reference evidence="5 6" key="1">
    <citation type="journal article" date="2007" name="Int. J. Syst. Evol. Microbiol.">
        <title>Paenibacillus ginsengarvi sp. nov., isolated from soil from ginseng cultivation.</title>
        <authorList>
            <person name="Yoon M.H."/>
            <person name="Ten L.N."/>
            <person name="Im W.T."/>
        </authorList>
    </citation>
    <scope>NUCLEOTIDE SEQUENCE [LARGE SCALE GENOMIC DNA]</scope>
    <source>
        <strain evidence="5 6">KCTC 13059</strain>
    </source>
</reference>
<comment type="caution">
    <text evidence="5">The sequence shown here is derived from an EMBL/GenBank/DDBJ whole genome shotgun (WGS) entry which is preliminary data.</text>
</comment>
<evidence type="ECO:0000256" key="1">
    <source>
        <dbReference type="ARBA" id="ARBA00023125"/>
    </source>
</evidence>
<dbReference type="Pfam" id="PF00440">
    <property type="entry name" value="TetR_N"/>
    <property type="match status" value="1"/>
</dbReference>
<organism evidence="5 6">
    <name type="scientific">Paenibacillus ginsengarvi</name>
    <dbReference type="NCBI Taxonomy" id="400777"/>
    <lineage>
        <taxon>Bacteria</taxon>
        <taxon>Bacillati</taxon>
        <taxon>Bacillota</taxon>
        <taxon>Bacilli</taxon>
        <taxon>Bacillales</taxon>
        <taxon>Paenibacillaceae</taxon>
        <taxon>Paenibacillus</taxon>
    </lineage>
</organism>
<feature type="DNA-binding region" description="H-T-H motif" evidence="2">
    <location>
        <begin position="31"/>
        <end position="50"/>
    </location>
</feature>
<keyword evidence="6" id="KW-1185">Reference proteome</keyword>
<gene>
    <name evidence="5" type="ORF">D7M11_34345</name>
</gene>
<evidence type="ECO:0000256" key="3">
    <source>
        <dbReference type="SAM" id="MobiDB-lite"/>
    </source>
</evidence>
<dbReference type="GO" id="GO:0003677">
    <property type="term" value="F:DNA binding"/>
    <property type="evidence" value="ECO:0007669"/>
    <property type="project" value="UniProtKB-UniRule"/>
</dbReference>
<keyword evidence="1 2" id="KW-0238">DNA-binding</keyword>
<evidence type="ECO:0000259" key="4">
    <source>
        <dbReference type="PROSITE" id="PS50977"/>
    </source>
</evidence>
<proteinExistence type="predicted"/>
<feature type="region of interest" description="Disordered" evidence="3">
    <location>
        <begin position="69"/>
        <end position="92"/>
    </location>
</feature>
<dbReference type="PRINTS" id="PR00455">
    <property type="entry name" value="HTHTETR"/>
</dbReference>
<evidence type="ECO:0000313" key="5">
    <source>
        <dbReference type="EMBL" id="RKN64066.1"/>
    </source>
</evidence>
<dbReference type="AlphaFoldDB" id="A0A3B0AVT9"/>
<dbReference type="Proteomes" id="UP000282311">
    <property type="component" value="Unassembled WGS sequence"/>
</dbReference>
<dbReference type="InterPro" id="IPR050109">
    <property type="entry name" value="HTH-type_TetR-like_transc_reg"/>
</dbReference>
<protein>
    <submittedName>
        <fullName evidence="5">TetR/AcrR family transcriptional regulator</fullName>
    </submittedName>
</protein>
<feature type="domain" description="HTH tetR-type" evidence="4">
    <location>
        <begin position="8"/>
        <end position="68"/>
    </location>
</feature>
<name>A0A3B0AVT9_9BACL</name>